<organism evidence="6 7">
    <name type="scientific">Brumimicrobium aurantiacum</name>
    <dbReference type="NCBI Taxonomy" id="1737063"/>
    <lineage>
        <taxon>Bacteria</taxon>
        <taxon>Pseudomonadati</taxon>
        <taxon>Bacteroidota</taxon>
        <taxon>Flavobacteriia</taxon>
        <taxon>Flavobacteriales</taxon>
        <taxon>Crocinitomicaceae</taxon>
        <taxon>Brumimicrobium</taxon>
    </lineage>
</organism>
<sequence length="211" mass="23622">MKTFLIEELNDLDKRYRTNLINCLSGVKSLNLIGTKNNHGQSNLAIFNSVVHIGAHPPLMGFIHRPTSVERHTFENINETSFFTINSVTAAIHKQAHQTGARYEKSESEFDEVSLTEEYFDGFEAPFVQESPLKIGLELADIIPIPLNNTKLIIGRIKMLTLDEKHLRNDGFLSLSDQGIVGGTGLDSYLSTQEIGRYSYAKPDSPLDDIK</sequence>
<keyword evidence="7" id="KW-1185">Reference proteome</keyword>
<accession>A0A3E1F1U9</accession>
<name>A0A3E1F1U9_9FLAO</name>
<dbReference type="RefSeq" id="WP_116879558.1">
    <property type="nucleotide sequence ID" value="NZ_QURB01000001.1"/>
</dbReference>
<comment type="similarity">
    <text evidence="4">Belongs to the flavoredoxin family.</text>
</comment>
<proteinExistence type="inferred from homology"/>
<dbReference type="Gene3D" id="2.30.110.10">
    <property type="entry name" value="Electron Transport, Fmn-binding Protein, Chain A"/>
    <property type="match status" value="1"/>
</dbReference>
<evidence type="ECO:0000256" key="2">
    <source>
        <dbReference type="ARBA" id="ARBA00022630"/>
    </source>
</evidence>
<keyword evidence="2" id="KW-0285">Flavoprotein</keyword>
<feature type="domain" description="Flavin reductase like" evidence="5">
    <location>
        <begin position="32"/>
        <end position="166"/>
    </location>
</feature>
<evidence type="ECO:0000256" key="1">
    <source>
        <dbReference type="ARBA" id="ARBA00001917"/>
    </source>
</evidence>
<dbReference type="InterPro" id="IPR002563">
    <property type="entry name" value="Flavin_Rdtase-like_dom"/>
</dbReference>
<dbReference type="GO" id="GO:0010181">
    <property type="term" value="F:FMN binding"/>
    <property type="evidence" value="ECO:0007669"/>
    <property type="project" value="InterPro"/>
</dbReference>
<dbReference type="PANTHER" id="PTHR33798:SF5">
    <property type="entry name" value="FLAVIN REDUCTASE LIKE DOMAIN-CONTAINING PROTEIN"/>
    <property type="match status" value="1"/>
</dbReference>
<dbReference type="PANTHER" id="PTHR33798">
    <property type="entry name" value="FLAVOPROTEIN OXYGENASE"/>
    <property type="match status" value="1"/>
</dbReference>
<dbReference type="GO" id="GO:0016646">
    <property type="term" value="F:oxidoreductase activity, acting on the CH-NH group of donors, NAD or NADP as acceptor"/>
    <property type="evidence" value="ECO:0007669"/>
    <property type="project" value="UniProtKB-ARBA"/>
</dbReference>
<protein>
    <submittedName>
        <fullName evidence="6">Flavin oxidoreductase</fullName>
    </submittedName>
</protein>
<evidence type="ECO:0000313" key="7">
    <source>
        <dbReference type="Proteomes" id="UP000257127"/>
    </source>
</evidence>
<evidence type="ECO:0000259" key="5">
    <source>
        <dbReference type="Pfam" id="PF01613"/>
    </source>
</evidence>
<dbReference type="SUPFAM" id="SSF50475">
    <property type="entry name" value="FMN-binding split barrel"/>
    <property type="match status" value="1"/>
</dbReference>
<dbReference type="AlphaFoldDB" id="A0A3E1F1U9"/>
<keyword evidence="3" id="KW-0288">FMN</keyword>
<evidence type="ECO:0000256" key="4">
    <source>
        <dbReference type="ARBA" id="ARBA00038054"/>
    </source>
</evidence>
<comment type="caution">
    <text evidence="6">The sequence shown here is derived from an EMBL/GenBank/DDBJ whole genome shotgun (WGS) entry which is preliminary data.</text>
</comment>
<reference evidence="6 7" key="1">
    <citation type="submission" date="2018-08" db="EMBL/GenBank/DDBJ databases">
        <title>The draft genome squence of Brumimicrobium sp. N62.</title>
        <authorList>
            <person name="Du Z.-J."/>
            <person name="Luo H.-R."/>
        </authorList>
    </citation>
    <scope>NUCLEOTIDE SEQUENCE [LARGE SCALE GENOMIC DNA]</scope>
    <source>
        <strain evidence="6 7">N62</strain>
    </source>
</reference>
<dbReference type="Proteomes" id="UP000257127">
    <property type="component" value="Unassembled WGS sequence"/>
</dbReference>
<dbReference type="Pfam" id="PF01613">
    <property type="entry name" value="Flavin_Reduct"/>
    <property type="match status" value="1"/>
</dbReference>
<dbReference type="OrthoDB" id="5293996at2"/>
<gene>
    <name evidence="6" type="ORF">DXU93_01955</name>
</gene>
<comment type="cofactor">
    <cofactor evidence="1">
        <name>FMN</name>
        <dbReference type="ChEBI" id="CHEBI:58210"/>
    </cofactor>
</comment>
<dbReference type="InterPro" id="IPR012349">
    <property type="entry name" value="Split_barrel_FMN-bd"/>
</dbReference>
<evidence type="ECO:0000313" key="6">
    <source>
        <dbReference type="EMBL" id="RFC55723.1"/>
    </source>
</evidence>
<dbReference type="EMBL" id="QURB01000001">
    <property type="protein sequence ID" value="RFC55723.1"/>
    <property type="molecule type" value="Genomic_DNA"/>
</dbReference>
<evidence type="ECO:0000256" key="3">
    <source>
        <dbReference type="ARBA" id="ARBA00022643"/>
    </source>
</evidence>